<reference evidence="11 12" key="1">
    <citation type="submission" date="2018-01" db="EMBL/GenBank/DDBJ databases">
        <authorList>
            <person name="Gaut B.S."/>
            <person name="Morton B.R."/>
            <person name="Clegg M.T."/>
            <person name="Duvall M.R."/>
        </authorList>
    </citation>
    <scope>NUCLEOTIDE SEQUENCE [LARGE SCALE GENOMIC DNA]</scope>
    <source>
        <strain evidence="11">GP69</strain>
    </source>
</reference>
<accession>A0A2K4ZAL2</accession>
<evidence type="ECO:0000313" key="11">
    <source>
        <dbReference type="EMBL" id="SOY27479.1"/>
    </source>
</evidence>
<evidence type="ECO:0000256" key="5">
    <source>
        <dbReference type="SAM" id="MobiDB-lite"/>
    </source>
</evidence>
<evidence type="ECO:0000256" key="2">
    <source>
        <dbReference type="ARBA" id="ARBA00022525"/>
    </source>
</evidence>
<dbReference type="InterPro" id="IPR013783">
    <property type="entry name" value="Ig-like_fold"/>
</dbReference>
<dbReference type="NCBIfam" id="TIGR04226">
    <property type="entry name" value="RrgB_K2N_iso_D2"/>
    <property type="match status" value="1"/>
</dbReference>
<feature type="domain" description="SpaA-like prealbumin fold" evidence="10">
    <location>
        <begin position="580"/>
        <end position="621"/>
    </location>
</feature>
<dbReference type="Gene3D" id="2.60.40.10">
    <property type="entry name" value="Immunoglobulins"/>
    <property type="match status" value="1"/>
</dbReference>
<dbReference type="NCBIfam" id="TIGR01167">
    <property type="entry name" value="LPXTG_anchor"/>
    <property type="match status" value="1"/>
</dbReference>
<dbReference type="Pfam" id="PF16569">
    <property type="entry name" value="GramPos_pilinBB"/>
    <property type="match status" value="1"/>
</dbReference>
<keyword evidence="6" id="KW-1133">Transmembrane helix</keyword>
<dbReference type="InterPro" id="IPR019931">
    <property type="entry name" value="LPXTG_anchor"/>
</dbReference>
<protein>
    <submittedName>
        <fullName evidence="11">Cna protein B-type domain protein</fullName>
    </submittedName>
</protein>
<sequence length="707" mass="77070">MKRMRKIAGILLAMVMVLGMGLTAFAADTLSHTITVKQNENDKAEHTYEAYQIFAGDLAENPEYRDSVTCTKEEHAHDDSCKTGDEVTCGKEEHTHTRECYGRYNAQYILSNIVWGSGVTDGEALLEELKTDAEGVFSGAFDSCTTAADVAKALSEFSNTSIGESGPLDFFASIVSKYLSATKFTATGTGDVAIDVTGSGYYLVKDAQKDTVTGEEAAYTRILLEVVGDSTMVVKSEVPSGEKDVFYQGADAYNHPEYVENYIPNENLDDANYAGIGDHATFRIKSKVPNYAGYDYYFFVMNDTMAEGLTFDGADSVTVTVGGKALTRGTLNAAGEAADNPLAEYYVYPNGDHSFRLAFTDIMQYTVGDEIIVTYSATVNEDAIIGVEGNENAWSLDYSQDPNFDYGGSKDEKHPGLPVEDEDIPLGKTPEQKTLTYLTELDITKYANAVLEENLLAGAEFTLTGTSYQVVLDTVEHYVVDENGAYYKLLDGSYTTDEPSDDQYTSIGQGDENTTKGYLKETIDNEDVYYIPADRTEYAGREVYMLVKGSAGLYADVETKYNPVTETTTRLVPSEVSIRLTTDAVTGRISFKGLGEGKYTLTETKTPAGFNTIEPIEFEIKFIPPVEVTEGNETCTWEITGWPTDENGNSAITNTNGIFAADIINVNGALLPSTGGIGTTIFYVTGSILVLAAVVLLVTRKRMSKEK</sequence>
<dbReference type="Pfam" id="PF00746">
    <property type="entry name" value="Gram_pos_anchor"/>
    <property type="match status" value="1"/>
</dbReference>
<keyword evidence="12" id="KW-1185">Reference proteome</keyword>
<evidence type="ECO:0000256" key="4">
    <source>
        <dbReference type="ARBA" id="ARBA00023088"/>
    </source>
</evidence>
<gene>
    <name evidence="11" type="ORF">AMURIS_00183</name>
</gene>
<evidence type="ECO:0000256" key="6">
    <source>
        <dbReference type="SAM" id="Phobius"/>
    </source>
</evidence>
<dbReference type="InterPro" id="IPR026466">
    <property type="entry name" value="Fim_isopep_form_D2_dom"/>
</dbReference>
<keyword evidence="1" id="KW-0134">Cell wall</keyword>
<feature type="domain" description="Gram-positive pilin backbone subunit 2 Cna-B-like" evidence="9">
    <location>
        <begin position="276"/>
        <end position="402"/>
    </location>
</feature>
<evidence type="ECO:0000256" key="7">
    <source>
        <dbReference type="SAM" id="SignalP"/>
    </source>
</evidence>
<feature type="region of interest" description="Disordered" evidence="5">
    <location>
        <begin position="405"/>
        <end position="427"/>
    </location>
</feature>
<proteinExistence type="predicted"/>
<dbReference type="OrthoDB" id="2199792at2"/>
<dbReference type="Pfam" id="PF17802">
    <property type="entry name" value="SpaA"/>
    <property type="match status" value="1"/>
</dbReference>
<dbReference type="InterPro" id="IPR032334">
    <property type="entry name" value="GramPos_pilinBB"/>
</dbReference>
<dbReference type="InterPro" id="IPR041033">
    <property type="entry name" value="SpaA_PFL_dom_1"/>
</dbReference>
<evidence type="ECO:0000259" key="9">
    <source>
        <dbReference type="Pfam" id="PF16569"/>
    </source>
</evidence>
<feature type="signal peptide" evidence="7">
    <location>
        <begin position="1"/>
        <end position="26"/>
    </location>
</feature>
<dbReference type="EMBL" id="OFSM01000001">
    <property type="protein sequence ID" value="SOY27479.1"/>
    <property type="molecule type" value="Genomic_DNA"/>
</dbReference>
<organism evidence="11 12">
    <name type="scientific">Acetatifactor muris</name>
    <dbReference type="NCBI Taxonomy" id="879566"/>
    <lineage>
        <taxon>Bacteria</taxon>
        <taxon>Bacillati</taxon>
        <taxon>Bacillota</taxon>
        <taxon>Clostridia</taxon>
        <taxon>Lachnospirales</taxon>
        <taxon>Lachnospiraceae</taxon>
        <taxon>Acetatifactor</taxon>
    </lineage>
</organism>
<dbReference type="RefSeq" id="WP_103237605.1">
    <property type="nucleotide sequence ID" value="NZ_JANJZD010000008.1"/>
</dbReference>
<dbReference type="Gene3D" id="2.60.40.740">
    <property type="match status" value="1"/>
</dbReference>
<evidence type="ECO:0000259" key="8">
    <source>
        <dbReference type="Pfam" id="PF00746"/>
    </source>
</evidence>
<evidence type="ECO:0000256" key="3">
    <source>
        <dbReference type="ARBA" id="ARBA00022729"/>
    </source>
</evidence>
<keyword evidence="4" id="KW-0572">Peptidoglycan-anchor</keyword>
<name>A0A2K4ZAL2_9FIRM</name>
<feature type="domain" description="Gram-positive cocci surface proteins LPxTG" evidence="8">
    <location>
        <begin position="669"/>
        <end position="703"/>
    </location>
</feature>
<feature type="chain" id="PRO_5014371149" evidence="7">
    <location>
        <begin position="27"/>
        <end position="707"/>
    </location>
</feature>
<keyword evidence="6" id="KW-0812">Transmembrane</keyword>
<dbReference type="AlphaFoldDB" id="A0A2K4ZAL2"/>
<evidence type="ECO:0000259" key="10">
    <source>
        <dbReference type="Pfam" id="PF17802"/>
    </source>
</evidence>
<evidence type="ECO:0000313" key="12">
    <source>
        <dbReference type="Proteomes" id="UP000236311"/>
    </source>
</evidence>
<keyword evidence="2" id="KW-0964">Secreted</keyword>
<evidence type="ECO:0000256" key="1">
    <source>
        <dbReference type="ARBA" id="ARBA00022512"/>
    </source>
</evidence>
<keyword evidence="3 7" id="KW-0732">Signal</keyword>
<dbReference type="Proteomes" id="UP000236311">
    <property type="component" value="Unassembled WGS sequence"/>
</dbReference>
<keyword evidence="6" id="KW-0472">Membrane</keyword>
<feature type="transmembrane region" description="Helical" evidence="6">
    <location>
        <begin position="680"/>
        <end position="699"/>
    </location>
</feature>